<keyword evidence="2" id="KW-0472">Membrane</keyword>
<keyword evidence="2" id="KW-0812">Transmembrane</keyword>
<evidence type="ECO:0000256" key="1">
    <source>
        <dbReference type="SAM" id="MobiDB-lite"/>
    </source>
</evidence>
<gene>
    <name evidence="3" type="ORF">MSP1401_LOCUS4049</name>
</gene>
<keyword evidence="2" id="KW-1133">Transmembrane helix</keyword>
<feature type="region of interest" description="Disordered" evidence="1">
    <location>
        <begin position="1"/>
        <end position="112"/>
    </location>
</feature>
<dbReference type="AlphaFoldDB" id="A0A7S0CWK0"/>
<protein>
    <submittedName>
        <fullName evidence="3">Uncharacterized protein</fullName>
    </submittedName>
</protein>
<name>A0A7S0CWK0_MICPS</name>
<dbReference type="EMBL" id="HBEN01004968">
    <property type="protein sequence ID" value="CAD8436279.1"/>
    <property type="molecule type" value="Transcribed_RNA"/>
</dbReference>
<sequence length="181" mass="19188">MSMLAVPTHALSPAPTRRSPTTATPSTSASPVTTMSARRARRGLRPGNRAGPSTEGMFQKRRLREPVGFAARAANGDEDDQPSSSPSSDAEKGATESTPRKPKPKKVTPMTGMGTRYLDVETITDESLAVAFALAVASAVAVGYLVFTAPNKDSPQFHRRDGLDAVKLGIVDERREAPNVA</sequence>
<organism evidence="3">
    <name type="scientific">Micromonas pusilla</name>
    <name type="common">Picoplanktonic green alga</name>
    <name type="synonym">Chromulina pusilla</name>
    <dbReference type="NCBI Taxonomy" id="38833"/>
    <lineage>
        <taxon>Eukaryota</taxon>
        <taxon>Viridiplantae</taxon>
        <taxon>Chlorophyta</taxon>
        <taxon>Mamiellophyceae</taxon>
        <taxon>Mamiellales</taxon>
        <taxon>Mamiellaceae</taxon>
        <taxon>Micromonas</taxon>
    </lineage>
</organism>
<evidence type="ECO:0000313" key="3">
    <source>
        <dbReference type="EMBL" id="CAD8436279.1"/>
    </source>
</evidence>
<proteinExistence type="predicted"/>
<feature type="compositionally biased region" description="Low complexity" evidence="1">
    <location>
        <begin position="12"/>
        <end position="31"/>
    </location>
</feature>
<accession>A0A7S0CWK0</accession>
<reference evidence="3" key="1">
    <citation type="submission" date="2021-01" db="EMBL/GenBank/DDBJ databases">
        <authorList>
            <person name="Corre E."/>
            <person name="Pelletier E."/>
            <person name="Niang G."/>
            <person name="Scheremetjew M."/>
            <person name="Finn R."/>
            <person name="Kale V."/>
            <person name="Holt S."/>
            <person name="Cochrane G."/>
            <person name="Meng A."/>
            <person name="Brown T."/>
            <person name="Cohen L."/>
        </authorList>
    </citation>
    <scope>NUCLEOTIDE SEQUENCE</scope>
    <source>
        <strain evidence="3">CCAC1681</strain>
    </source>
</reference>
<evidence type="ECO:0000256" key="2">
    <source>
        <dbReference type="SAM" id="Phobius"/>
    </source>
</evidence>
<feature type="transmembrane region" description="Helical" evidence="2">
    <location>
        <begin position="128"/>
        <end position="147"/>
    </location>
</feature>